<name>A0A1Y2BNH7_9FUNG</name>
<dbReference type="AlphaFoldDB" id="A0A1Y2BNH7"/>
<gene>
    <name evidence="2" type="ORF">BCR33DRAFT_479951</name>
</gene>
<dbReference type="GO" id="GO:0003723">
    <property type="term" value="F:RNA binding"/>
    <property type="evidence" value="ECO:0007669"/>
    <property type="project" value="TreeGrafter"/>
</dbReference>
<dbReference type="EMBL" id="MCGO01000056">
    <property type="protein sequence ID" value="ORY36296.1"/>
    <property type="molecule type" value="Genomic_DNA"/>
</dbReference>
<sequence length="548" mass="61651">MTGFIYEQLTSDFAKQQHQQHSPSIDSNPTQKSTRLAVFDFDSTLFRSPLPNPNIWSNELRGSVISDCAWFLEPRTLSPPYIPDTPDFSWWDARVVQSVLDLLKRREDGESVLIVLLTGRRHDLFHDRISELCRGLSDHVNAGAPLFDIMFLKELHNAQETVTYETTLDYKWAVLMHLFSVFPGIRSLEIWDDRQKHLDIFEKKLELLKCSGRLELIQYHNILQEPDLEKYLPEDLEYALVMELIDKCNARTLAATERETVKVLSPVDSVVASKLIASTESKASPIDTMSSDFLECLDCSATTIPESVPKPLTPKEKRKASKANTPRKSISCFRSVINVTEQVSYTGVFLSTDATKRLVEAIPMPTEGVYSTKAHHVTVSLGKAKDEILQPLGGLGAKVEMKAVAVGSYKGVVAVKIELDWKTEGECPRISTNETPHVTMYVGAGCKAKESNFITEWTVLDPPIPVDGVITEKKVYGLKNTKPVEQKAKDISIGGLIKQYHPHLKGKEVGEVVKKVQEWMDKTYMDNSSHNAPEVELFISNLVFEKVE</sequence>
<comment type="caution">
    <text evidence="2">The sequence shown here is derived from an EMBL/GenBank/DDBJ whole genome shotgun (WGS) entry which is preliminary data.</text>
</comment>
<evidence type="ECO:0000313" key="3">
    <source>
        <dbReference type="Proteomes" id="UP000193642"/>
    </source>
</evidence>
<dbReference type="GO" id="GO:0032040">
    <property type="term" value="C:small-subunit processome"/>
    <property type="evidence" value="ECO:0007669"/>
    <property type="project" value="TreeGrafter"/>
</dbReference>
<dbReference type="Pfam" id="PF10307">
    <property type="entry name" value="HAD_SAK_1"/>
    <property type="match status" value="1"/>
</dbReference>
<dbReference type="Proteomes" id="UP000193642">
    <property type="component" value="Unassembled WGS sequence"/>
</dbReference>
<feature type="domain" description="Swiss Army Knife RNA repair protein HAD" evidence="1">
    <location>
        <begin position="48"/>
        <end position="249"/>
    </location>
</feature>
<dbReference type="GO" id="GO:1990259">
    <property type="term" value="F:histone H2AQ104 methyltransferase activity"/>
    <property type="evidence" value="ECO:0007669"/>
    <property type="project" value="TreeGrafter"/>
</dbReference>
<organism evidence="2 3">
    <name type="scientific">Rhizoclosmatium globosum</name>
    <dbReference type="NCBI Taxonomy" id="329046"/>
    <lineage>
        <taxon>Eukaryota</taxon>
        <taxon>Fungi</taxon>
        <taxon>Fungi incertae sedis</taxon>
        <taxon>Chytridiomycota</taxon>
        <taxon>Chytridiomycota incertae sedis</taxon>
        <taxon>Chytridiomycetes</taxon>
        <taxon>Chytridiales</taxon>
        <taxon>Chytriomycetaceae</taxon>
        <taxon>Rhizoclosmatium</taxon>
    </lineage>
</organism>
<dbReference type="PANTHER" id="PTHR10335:SF23">
    <property type="entry name" value="OB FOLD-CONTAINING PROTEIN, NUCLEIC ACID BINDING"/>
    <property type="match status" value="1"/>
</dbReference>
<evidence type="ECO:0000313" key="2">
    <source>
        <dbReference type="EMBL" id="ORY36296.1"/>
    </source>
</evidence>
<keyword evidence="3" id="KW-1185">Reference proteome</keyword>
<proteinExistence type="predicted"/>
<protein>
    <recommendedName>
        <fullName evidence="1">Swiss Army Knife RNA repair protein HAD domain-containing protein</fullName>
    </recommendedName>
</protein>
<reference evidence="2 3" key="1">
    <citation type="submission" date="2016-07" db="EMBL/GenBank/DDBJ databases">
        <title>Pervasive Adenine N6-methylation of Active Genes in Fungi.</title>
        <authorList>
            <consortium name="DOE Joint Genome Institute"/>
            <person name="Mondo S.J."/>
            <person name="Dannebaum R.O."/>
            <person name="Kuo R.C."/>
            <person name="Labutti K."/>
            <person name="Haridas S."/>
            <person name="Kuo A."/>
            <person name="Salamov A."/>
            <person name="Ahrendt S.R."/>
            <person name="Lipzen A."/>
            <person name="Sullivan W."/>
            <person name="Andreopoulos W.B."/>
            <person name="Clum A."/>
            <person name="Lindquist E."/>
            <person name="Daum C."/>
            <person name="Ramamoorthy G.K."/>
            <person name="Gryganskyi A."/>
            <person name="Culley D."/>
            <person name="Magnuson J.K."/>
            <person name="James T.Y."/>
            <person name="O'Malley M.A."/>
            <person name="Stajich J.E."/>
            <person name="Spatafora J.W."/>
            <person name="Visel A."/>
            <person name="Grigoriev I.V."/>
        </authorList>
    </citation>
    <scope>NUCLEOTIDE SEQUENCE [LARGE SCALE GENOMIC DNA]</scope>
    <source>
        <strain evidence="2 3">JEL800</strain>
    </source>
</reference>
<dbReference type="GO" id="GO:0008649">
    <property type="term" value="F:rRNA methyltransferase activity"/>
    <property type="evidence" value="ECO:0007669"/>
    <property type="project" value="TreeGrafter"/>
</dbReference>
<dbReference type="InterPro" id="IPR018812">
    <property type="entry name" value="SAK_HAD"/>
</dbReference>
<dbReference type="PANTHER" id="PTHR10335">
    <property type="entry name" value="RRNA 2-O-METHYLTRANSFERASE FIBRILLARIN"/>
    <property type="match status" value="1"/>
</dbReference>
<evidence type="ECO:0000259" key="1">
    <source>
        <dbReference type="Pfam" id="PF10307"/>
    </source>
</evidence>
<dbReference type="GO" id="GO:0000494">
    <property type="term" value="P:box C/D sno(s)RNA 3'-end processing"/>
    <property type="evidence" value="ECO:0007669"/>
    <property type="project" value="TreeGrafter"/>
</dbReference>
<accession>A0A1Y2BNH7</accession>
<dbReference type="GO" id="GO:0031428">
    <property type="term" value="C:box C/D methylation guide snoRNP complex"/>
    <property type="evidence" value="ECO:0007669"/>
    <property type="project" value="TreeGrafter"/>
</dbReference>
<dbReference type="OrthoDB" id="5596992at2759"/>